<name>K0PZ79_9HYPH</name>
<sequence length="64" mass="6889">MPASWCHRKVPSGPSPRNQVRPADKGEGRKMVISQQLASDIFVRQGILSGDGESSMRTASSSMS</sequence>
<evidence type="ECO:0000313" key="3">
    <source>
        <dbReference type="Proteomes" id="UP000009319"/>
    </source>
</evidence>
<evidence type="ECO:0000313" key="2">
    <source>
        <dbReference type="EMBL" id="CCM75304.1"/>
    </source>
</evidence>
<organism evidence="2 3">
    <name type="scientific">Rhizobium mesoamericanum STM3625</name>
    <dbReference type="NCBI Taxonomy" id="1211777"/>
    <lineage>
        <taxon>Bacteria</taxon>
        <taxon>Pseudomonadati</taxon>
        <taxon>Pseudomonadota</taxon>
        <taxon>Alphaproteobacteria</taxon>
        <taxon>Hyphomicrobiales</taxon>
        <taxon>Rhizobiaceae</taxon>
        <taxon>Rhizobium/Agrobacterium group</taxon>
        <taxon>Rhizobium</taxon>
    </lineage>
</organism>
<proteinExistence type="predicted"/>
<dbReference type="AlphaFoldDB" id="K0PZ79"/>
<dbReference type="Proteomes" id="UP000009319">
    <property type="component" value="Unassembled WGS sequence"/>
</dbReference>
<feature type="compositionally biased region" description="Basic residues" evidence="1">
    <location>
        <begin position="1"/>
        <end position="10"/>
    </location>
</feature>
<accession>K0PZ79</accession>
<reference evidence="2 3" key="1">
    <citation type="journal article" date="2013" name="Genome Announc.">
        <title>Draft Genome Sequence of Rhizobium mesoamericanum STM3625, a Nitrogen-Fixing Symbiont of Mimosa pudica Isolated in French Guiana (South America).</title>
        <authorList>
            <person name="Moulin L."/>
            <person name="Mornico D."/>
            <person name="Melkonian R."/>
            <person name="Klonowska A."/>
        </authorList>
    </citation>
    <scope>NUCLEOTIDE SEQUENCE [LARGE SCALE GENOMIC DNA]</scope>
    <source>
        <strain evidence="2 3">STM3625</strain>
    </source>
</reference>
<gene>
    <name evidence="2" type="ORF">BN77_2469</name>
</gene>
<protein>
    <submittedName>
        <fullName evidence="2">Uncharacterized protein</fullName>
    </submittedName>
</protein>
<keyword evidence="3" id="KW-1185">Reference proteome</keyword>
<dbReference type="EMBL" id="CANI01000011">
    <property type="protein sequence ID" value="CCM75304.1"/>
    <property type="molecule type" value="Genomic_DNA"/>
</dbReference>
<dbReference type="STRING" id="1211777.BN77_2469"/>
<dbReference type="HOGENOM" id="CLU_2864772_0_0_5"/>
<evidence type="ECO:0000256" key="1">
    <source>
        <dbReference type="SAM" id="MobiDB-lite"/>
    </source>
</evidence>
<comment type="caution">
    <text evidence="2">The sequence shown here is derived from an EMBL/GenBank/DDBJ whole genome shotgun (WGS) entry which is preliminary data.</text>
</comment>
<feature type="region of interest" description="Disordered" evidence="1">
    <location>
        <begin position="1"/>
        <end position="28"/>
    </location>
</feature>